<keyword evidence="2" id="KW-1185">Reference proteome</keyword>
<accession>A0AAJ0BPM1</accession>
<comment type="caution">
    <text evidence="1">The sequence shown here is derived from an EMBL/GenBank/DDBJ whole genome shotgun (WGS) entry which is preliminary data.</text>
</comment>
<sequence>MAGIVAAASRDIYAYELLWNSRPLKAGGHGAYHSSDIAFMFNMLSAEWVDTSVKVGRWGLSPLGWLCPRSEEATAEPLREQVGNNEVWHLPGPAITTLDRSLRRRINYRNRHWKRGAQAVIPAAADVSLKVAPEKLVSIISPRICGKSSLVGAVARLVPFKGVIEIGGKPVDRPDLDEVEAYSSKRRHGDDGGLCDLPDPQDVLLADRAVVLGPQLASKVVEIIEVPFGRPRTSFT</sequence>
<evidence type="ECO:0000313" key="1">
    <source>
        <dbReference type="EMBL" id="KAK1762159.1"/>
    </source>
</evidence>
<organism evidence="1 2">
    <name type="scientific">Phialemonium atrogriseum</name>
    <dbReference type="NCBI Taxonomy" id="1093897"/>
    <lineage>
        <taxon>Eukaryota</taxon>
        <taxon>Fungi</taxon>
        <taxon>Dikarya</taxon>
        <taxon>Ascomycota</taxon>
        <taxon>Pezizomycotina</taxon>
        <taxon>Sordariomycetes</taxon>
        <taxon>Sordariomycetidae</taxon>
        <taxon>Cephalothecales</taxon>
        <taxon>Cephalothecaceae</taxon>
        <taxon>Phialemonium</taxon>
    </lineage>
</organism>
<proteinExistence type="predicted"/>
<reference evidence="1" key="1">
    <citation type="submission" date="2023-06" db="EMBL/GenBank/DDBJ databases">
        <title>Genome-scale phylogeny and comparative genomics of the fungal order Sordariales.</title>
        <authorList>
            <consortium name="Lawrence Berkeley National Laboratory"/>
            <person name="Hensen N."/>
            <person name="Bonometti L."/>
            <person name="Westerberg I."/>
            <person name="Brannstrom I.O."/>
            <person name="Guillou S."/>
            <person name="Cros-Aarteil S."/>
            <person name="Calhoun S."/>
            <person name="Haridas S."/>
            <person name="Kuo A."/>
            <person name="Mondo S."/>
            <person name="Pangilinan J."/>
            <person name="Riley R."/>
            <person name="Labutti K."/>
            <person name="Andreopoulos B."/>
            <person name="Lipzen A."/>
            <person name="Chen C."/>
            <person name="Yanf M."/>
            <person name="Daum C."/>
            <person name="Ng V."/>
            <person name="Clum A."/>
            <person name="Steindorff A."/>
            <person name="Ohm R."/>
            <person name="Martin F."/>
            <person name="Silar P."/>
            <person name="Natvig D."/>
            <person name="Lalanne C."/>
            <person name="Gautier V."/>
            <person name="Ament-Velasquez S.L."/>
            <person name="Kruys A."/>
            <person name="Hutchinson M.I."/>
            <person name="Powell A.J."/>
            <person name="Barry K."/>
            <person name="Miller A.N."/>
            <person name="Grigoriev I.V."/>
            <person name="Debuchy R."/>
            <person name="Gladieux P."/>
            <person name="Thoren M.H."/>
            <person name="Johannesson H."/>
        </authorList>
    </citation>
    <scope>NUCLEOTIDE SEQUENCE</scope>
    <source>
        <strain evidence="1">8032-3</strain>
    </source>
</reference>
<dbReference type="EMBL" id="MU839042">
    <property type="protein sequence ID" value="KAK1762159.1"/>
    <property type="molecule type" value="Genomic_DNA"/>
</dbReference>
<dbReference type="AlphaFoldDB" id="A0AAJ0BPM1"/>
<dbReference type="GeneID" id="85309503"/>
<dbReference type="InterPro" id="IPR027417">
    <property type="entry name" value="P-loop_NTPase"/>
</dbReference>
<dbReference type="Gene3D" id="3.40.50.300">
    <property type="entry name" value="P-loop containing nucleotide triphosphate hydrolases"/>
    <property type="match status" value="1"/>
</dbReference>
<evidence type="ECO:0000313" key="2">
    <source>
        <dbReference type="Proteomes" id="UP001244011"/>
    </source>
</evidence>
<dbReference type="Proteomes" id="UP001244011">
    <property type="component" value="Unassembled WGS sequence"/>
</dbReference>
<name>A0AAJ0BPM1_9PEZI</name>
<dbReference type="RefSeq" id="XP_060278372.1">
    <property type="nucleotide sequence ID" value="XM_060426316.1"/>
</dbReference>
<dbReference type="SUPFAM" id="SSF52540">
    <property type="entry name" value="P-loop containing nucleoside triphosphate hydrolases"/>
    <property type="match status" value="1"/>
</dbReference>
<protein>
    <recommendedName>
        <fullName evidence="3">ABC transporter domain-containing protein</fullName>
    </recommendedName>
</protein>
<gene>
    <name evidence="1" type="ORF">QBC33DRAFT_519830</name>
</gene>
<evidence type="ECO:0008006" key="3">
    <source>
        <dbReference type="Google" id="ProtNLM"/>
    </source>
</evidence>